<dbReference type="Proteomes" id="UP000540929">
    <property type="component" value="Unassembled WGS sequence"/>
</dbReference>
<organism evidence="1 2">
    <name type="scientific">Paraburkholderia bryophila</name>
    <dbReference type="NCBI Taxonomy" id="420952"/>
    <lineage>
        <taxon>Bacteria</taxon>
        <taxon>Pseudomonadati</taxon>
        <taxon>Pseudomonadota</taxon>
        <taxon>Betaproteobacteria</taxon>
        <taxon>Burkholderiales</taxon>
        <taxon>Burkholderiaceae</taxon>
        <taxon>Paraburkholderia</taxon>
    </lineage>
</organism>
<reference evidence="1 2" key="1">
    <citation type="submission" date="2020-07" db="EMBL/GenBank/DDBJ databases">
        <title>Exploring microbial biodiversity for novel pathways involved in the catabolism of aromatic compounds derived from lignin.</title>
        <authorList>
            <person name="Elkins J."/>
        </authorList>
    </citation>
    <scope>NUCLEOTIDE SEQUENCE [LARGE SCALE GENOMIC DNA]</scope>
    <source>
        <strain evidence="1 2">H2C3C</strain>
    </source>
</reference>
<dbReference type="EMBL" id="JACCAS010000002">
    <property type="protein sequence ID" value="NYH26264.1"/>
    <property type="molecule type" value="Genomic_DNA"/>
</dbReference>
<comment type="caution">
    <text evidence="1">The sequence shown here is derived from an EMBL/GenBank/DDBJ whole genome shotgun (WGS) entry which is preliminary data.</text>
</comment>
<dbReference type="RefSeq" id="WP_184000893.1">
    <property type="nucleotide sequence ID" value="NZ_JACCAS010000002.1"/>
</dbReference>
<protein>
    <submittedName>
        <fullName evidence="1">Uncharacterized protein</fullName>
    </submittedName>
</protein>
<evidence type="ECO:0000313" key="1">
    <source>
        <dbReference type="EMBL" id="NYH26264.1"/>
    </source>
</evidence>
<proteinExistence type="predicted"/>
<keyword evidence="2" id="KW-1185">Reference proteome</keyword>
<name>A0A7Y9WSD6_9BURK</name>
<dbReference type="AlphaFoldDB" id="A0A7Y9WSD6"/>
<evidence type="ECO:0000313" key="2">
    <source>
        <dbReference type="Proteomes" id="UP000540929"/>
    </source>
</evidence>
<accession>A0A7Y9WSD6</accession>
<sequence>MTLVEPRQVVMTEKTLLRKLKSIVCASAAVVRPTAQSLAGTIAIDPPRMAISIVSFCEKMSLRL</sequence>
<gene>
    <name evidence="1" type="ORF">GGD40_005835</name>
</gene>